<protein>
    <submittedName>
        <fullName evidence="1">Unplaced genomic scaffold SPHSTscaffold_135, whole genome shotgun sequence</fullName>
    </submittedName>
</protein>
<dbReference type="EMBL" id="KN837210">
    <property type="protein sequence ID" value="KIJ33592.1"/>
    <property type="molecule type" value="Genomic_DNA"/>
</dbReference>
<accession>A0A0C9UWE9</accession>
<gene>
    <name evidence="1" type="ORF">M422DRAFT_264353</name>
</gene>
<organism evidence="1 2">
    <name type="scientific">Sphaerobolus stellatus (strain SS14)</name>
    <dbReference type="NCBI Taxonomy" id="990650"/>
    <lineage>
        <taxon>Eukaryota</taxon>
        <taxon>Fungi</taxon>
        <taxon>Dikarya</taxon>
        <taxon>Basidiomycota</taxon>
        <taxon>Agaricomycotina</taxon>
        <taxon>Agaricomycetes</taxon>
        <taxon>Phallomycetidae</taxon>
        <taxon>Geastrales</taxon>
        <taxon>Sphaerobolaceae</taxon>
        <taxon>Sphaerobolus</taxon>
    </lineage>
</organism>
<sequence>MSMRKTFLPFNTVYKRIAALEPHGVLNYYPELARYDPIPEDLIVMQSVLNPSSRQYSLSLQYRFITFKFVFNPLPHRSPRPRHEYDTLAIMHFRCYWNIHVVADAARTMSNPSPCSPEFFRLDFPRTDCIPL</sequence>
<name>A0A0C9UWE9_SPHS4</name>
<keyword evidence="2" id="KW-1185">Reference proteome</keyword>
<proteinExistence type="predicted"/>
<dbReference type="Proteomes" id="UP000054279">
    <property type="component" value="Unassembled WGS sequence"/>
</dbReference>
<evidence type="ECO:0000313" key="1">
    <source>
        <dbReference type="EMBL" id="KIJ33592.1"/>
    </source>
</evidence>
<reference evidence="1 2" key="1">
    <citation type="submission" date="2014-06" db="EMBL/GenBank/DDBJ databases">
        <title>Evolutionary Origins and Diversification of the Mycorrhizal Mutualists.</title>
        <authorList>
            <consortium name="DOE Joint Genome Institute"/>
            <consortium name="Mycorrhizal Genomics Consortium"/>
            <person name="Kohler A."/>
            <person name="Kuo A."/>
            <person name="Nagy L.G."/>
            <person name="Floudas D."/>
            <person name="Copeland A."/>
            <person name="Barry K.W."/>
            <person name="Cichocki N."/>
            <person name="Veneault-Fourrey C."/>
            <person name="LaButti K."/>
            <person name="Lindquist E.A."/>
            <person name="Lipzen A."/>
            <person name="Lundell T."/>
            <person name="Morin E."/>
            <person name="Murat C."/>
            <person name="Riley R."/>
            <person name="Ohm R."/>
            <person name="Sun H."/>
            <person name="Tunlid A."/>
            <person name="Henrissat B."/>
            <person name="Grigoriev I.V."/>
            <person name="Hibbett D.S."/>
            <person name="Martin F."/>
        </authorList>
    </citation>
    <scope>NUCLEOTIDE SEQUENCE [LARGE SCALE GENOMIC DNA]</scope>
    <source>
        <strain evidence="1 2">SS14</strain>
    </source>
</reference>
<dbReference type="HOGENOM" id="CLU_1918422_0_0_1"/>
<dbReference type="AlphaFoldDB" id="A0A0C9UWE9"/>
<evidence type="ECO:0000313" key="2">
    <source>
        <dbReference type="Proteomes" id="UP000054279"/>
    </source>
</evidence>